<protein>
    <submittedName>
        <fullName evidence="2">NYN domain-containing protein</fullName>
    </submittedName>
</protein>
<sequence>MKTIVYVDGFNFYYGLLRHSPYKWLDLVKLFEQELLPMHDPNIELIKVKLFTAPVLTKFATNKTQAQNSQDRYWRAMQTLHPDRFELIKGHYQAAYQNAIEYLSPPDKEKRVGIWKLEEKLTDVQMALDLYRDAVREECEQVVIASNDSDMEPAAKLIKADTNIPVGIILPRLPNDQRPTSKHLRDITDWNINAVTHDQLERCLLPDKIPTRKKPIAKPDYW</sequence>
<accession>A0ABS3AB00</accession>
<dbReference type="CDD" id="cd18722">
    <property type="entry name" value="PIN_NicB-like"/>
    <property type="match status" value="1"/>
</dbReference>
<evidence type="ECO:0000313" key="2">
    <source>
        <dbReference type="EMBL" id="MBN3580529.1"/>
    </source>
</evidence>
<proteinExistence type="predicted"/>
<dbReference type="Pfam" id="PF01936">
    <property type="entry name" value="NYN"/>
    <property type="match status" value="1"/>
</dbReference>
<reference evidence="2 3" key="1">
    <citation type="submission" date="2021-02" db="EMBL/GenBank/DDBJ databases">
        <title>Draft Genome Sequences of 5 Vibrio neptunius Strains Isolated From of Bivalve Hatcheries.</title>
        <authorList>
            <person name="Galvis F."/>
            <person name="Barja J.L."/>
            <person name="Lemos M.L."/>
            <person name="Balado M."/>
        </authorList>
    </citation>
    <scope>NUCLEOTIDE SEQUENCE [LARGE SCALE GENOMIC DNA]</scope>
    <source>
        <strain evidence="2 3">PP-145.98</strain>
    </source>
</reference>
<evidence type="ECO:0000313" key="3">
    <source>
        <dbReference type="Proteomes" id="UP000779070"/>
    </source>
</evidence>
<gene>
    <name evidence="2" type="ORF">JYA62_23200</name>
</gene>
<dbReference type="InterPro" id="IPR021139">
    <property type="entry name" value="NYN"/>
</dbReference>
<feature type="domain" description="NYN" evidence="1">
    <location>
        <begin position="3"/>
        <end position="188"/>
    </location>
</feature>
<dbReference type="RefSeq" id="WP_206372165.1">
    <property type="nucleotide sequence ID" value="NZ_CAWPTM010000126.1"/>
</dbReference>
<organism evidence="2 3">
    <name type="scientific">Vibrio neptunius</name>
    <dbReference type="NCBI Taxonomy" id="170651"/>
    <lineage>
        <taxon>Bacteria</taxon>
        <taxon>Pseudomonadati</taxon>
        <taxon>Pseudomonadota</taxon>
        <taxon>Gammaproteobacteria</taxon>
        <taxon>Vibrionales</taxon>
        <taxon>Vibrionaceae</taxon>
        <taxon>Vibrio</taxon>
    </lineage>
</organism>
<keyword evidence="3" id="KW-1185">Reference proteome</keyword>
<dbReference type="EMBL" id="JAFHLB010000053">
    <property type="protein sequence ID" value="MBN3580529.1"/>
    <property type="molecule type" value="Genomic_DNA"/>
</dbReference>
<name>A0ABS3AB00_9VIBR</name>
<comment type="caution">
    <text evidence="2">The sequence shown here is derived from an EMBL/GenBank/DDBJ whole genome shotgun (WGS) entry which is preliminary data.</text>
</comment>
<dbReference type="Proteomes" id="UP000779070">
    <property type="component" value="Unassembled WGS sequence"/>
</dbReference>
<evidence type="ECO:0000259" key="1">
    <source>
        <dbReference type="Pfam" id="PF01936"/>
    </source>
</evidence>
<dbReference type="Gene3D" id="3.40.50.1010">
    <property type="entry name" value="5'-nuclease"/>
    <property type="match status" value="1"/>
</dbReference>